<feature type="compositionally biased region" description="Basic residues" evidence="1">
    <location>
        <begin position="154"/>
        <end position="168"/>
    </location>
</feature>
<dbReference type="EMBL" id="KZ857481">
    <property type="protein sequence ID" value="RDX42582.1"/>
    <property type="molecule type" value="Genomic_DNA"/>
</dbReference>
<reference evidence="2 3" key="1">
    <citation type="journal article" date="2018" name="Biotechnol. Biofuels">
        <title>Integrative visual omics of the white-rot fungus Polyporus brumalis exposes the biotechnological potential of its oxidative enzymes for delignifying raw plant biomass.</title>
        <authorList>
            <person name="Miyauchi S."/>
            <person name="Rancon A."/>
            <person name="Drula E."/>
            <person name="Hage H."/>
            <person name="Chaduli D."/>
            <person name="Favel A."/>
            <person name="Grisel S."/>
            <person name="Henrissat B."/>
            <person name="Herpoel-Gimbert I."/>
            <person name="Ruiz-Duenas F.J."/>
            <person name="Chevret D."/>
            <person name="Hainaut M."/>
            <person name="Lin J."/>
            <person name="Wang M."/>
            <person name="Pangilinan J."/>
            <person name="Lipzen A."/>
            <person name="Lesage-Meessen L."/>
            <person name="Navarro D."/>
            <person name="Riley R."/>
            <person name="Grigoriev I.V."/>
            <person name="Zhou S."/>
            <person name="Raouche S."/>
            <person name="Rosso M.N."/>
        </authorList>
    </citation>
    <scope>NUCLEOTIDE SEQUENCE [LARGE SCALE GENOMIC DNA]</scope>
    <source>
        <strain evidence="2 3">BRFM 1820</strain>
    </source>
</reference>
<evidence type="ECO:0000313" key="3">
    <source>
        <dbReference type="Proteomes" id="UP000256964"/>
    </source>
</evidence>
<keyword evidence="3" id="KW-1185">Reference proteome</keyword>
<organism evidence="2 3">
    <name type="scientific">Lentinus brumalis</name>
    <dbReference type="NCBI Taxonomy" id="2498619"/>
    <lineage>
        <taxon>Eukaryota</taxon>
        <taxon>Fungi</taxon>
        <taxon>Dikarya</taxon>
        <taxon>Basidiomycota</taxon>
        <taxon>Agaricomycotina</taxon>
        <taxon>Agaricomycetes</taxon>
        <taxon>Polyporales</taxon>
        <taxon>Polyporaceae</taxon>
        <taxon>Lentinus</taxon>
    </lineage>
</organism>
<accession>A0A371CQL9</accession>
<evidence type="ECO:0000256" key="1">
    <source>
        <dbReference type="SAM" id="MobiDB-lite"/>
    </source>
</evidence>
<feature type="region of interest" description="Disordered" evidence="1">
    <location>
        <begin position="137"/>
        <end position="249"/>
    </location>
</feature>
<feature type="compositionally biased region" description="Polar residues" evidence="1">
    <location>
        <begin position="137"/>
        <end position="150"/>
    </location>
</feature>
<feature type="compositionally biased region" description="Polar residues" evidence="1">
    <location>
        <begin position="226"/>
        <end position="237"/>
    </location>
</feature>
<evidence type="ECO:0000313" key="2">
    <source>
        <dbReference type="EMBL" id="RDX42582.1"/>
    </source>
</evidence>
<protein>
    <submittedName>
        <fullName evidence="2">Uncharacterized protein</fullName>
    </submittedName>
</protein>
<dbReference type="AlphaFoldDB" id="A0A371CQL9"/>
<dbReference type="Proteomes" id="UP000256964">
    <property type="component" value="Unassembled WGS sequence"/>
</dbReference>
<name>A0A371CQL9_9APHY</name>
<sequence length="327" mass="37131">MSDVDHNHDHNHNYDYDYDYDHDRDHFLATLAPSSIYKHRSRTPDKTLEVAMGYGDPDESEEFRDVISKMRQCAFKELDLTKTFANQDSKMLERYKKLVCANVPVVNDYPNCWPHMAYAKLLLTQDNYVKTCRESAMETSGAETVSNSSGRDAARRHAKKTSSRRRRVTSTVNIMNDSPIAKVAHTQRSRVSVTPPRQKRPADASDVRRGGLRDDPQLSSRPLPAATTSRAAGSSESVHPIPRSRDDARDDDLHAVNAFLSSLVMPMPHMLPIFLDLGVRTHQKLIAVARGVPDLDGLFREYLNRKEMDKVDVAILKQALSEYARRH</sequence>
<feature type="compositionally biased region" description="Basic and acidic residues" evidence="1">
    <location>
        <begin position="200"/>
        <end position="216"/>
    </location>
</feature>
<proteinExistence type="predicted"/>
<gene>
    <name evidence="2" type="ORF">OH76DRAFT_1488548</name>
</gene>